<reference evidence="2 3" key="1">
    <citation type="submission" date="2019-07" db="EMBL/GenBank/DDBJ databases">
        <title>Ln-dependent methylotrophs.</title>
        <authorList>
            <person name="Tani A."/>
        </authorList>
    </citation>
    <scope>NUCLEOTIDE SEQUENCE [LARGE SCALE GENOMIC DNA]</scope>
    <source>
        <strain evidence="2 3">SM89A</strain>
    </source>
</reference>
<protein>
    <submittedName>
        <fullName evidence="2">Uncharacterized protein</fullName>
    </submittedName>
</protein>
<dbReference type="AlphaFoldDB" id="A0A549T0K9"/>
<dbReference type="Proteomes" id="UP000316781">
    <property type="component" value="Unassembled WGS sequence"/>
</dbReference>
<evidence type="ECO:0000313" key="3">
    <source>
        <dbReference type="Proteomes" id="UP000316781"/>
    </source>
</evidence>
<dbReference type="EMBL" id="VJMF01000030">
    <property type="protein sequence ID" value="TRL35407.1"/>
    <property type="molecule type" value="Genomic_DNA"/>
</dbReference>
<evidence type="ECO:0000256" key="1">
    <source>
        <dbReference type="SAM" id="MobiDB-lite"/>
    </source>
</evidence>
<accession>A0A549T0K9</accession>
<proteinExistence type="predicted"/>
<organism evidence="2 3">
    <name type="scientific">Methylosinus sporium</name>
    <dbReference type="NCBI Taxonomy" id="428"/>
    <lineage>
        <taxon>Bacteria</taxon>
        <taxon>Pseudomonadati</taxon>
        <taxon>Pseudomonadota</taxon>
        <taxon>Alphaproteobacteria</taxon>
        <taxon>Hyphomicrobiales</taxon>
        <taxon>Methylocystaceae</taxon>
        <taxon>Methylosinus</taxon>
    </lineage>
</organism>
<sequence length="61" mass="6710">MTQSPAKSLRQEFEAGATPIEPPSVDLTPFGASFIEHFLSRKIQTVALERDHNGKNTVCLP</sequence>
<feature type="region of interest" description="Disordered" evidence="1">
    <location>
        <begin position="1"/>
        <end position="24"/>
    </location>
</feature>
<comment type="caution">
    <text evidence="2">The sequence shown here is derived from an EMBL/GenBank/DDBJ whole genome shotgun (WGS) entry which is preliminary data.</text>
</comment>
<dbReference type="RefSeq" id="WP_142862501.1">
    <property type="nucleotide sequence ID" value="NZ_VJMF01000030.1"/>
</dbReference>
<evidence type="ECO:0000313" key="2">
    <source>
        <dbReference type="EMBL" id="TRL35407.1"/>
    </source>
</evidence>
<gene>
    <name evidence="2" type="ORF">FM996_07615</name>
</gene>
<name>A0A549T0K9_METSR</name>